<protein>
    <submittedName>
        <fullName evidence="1">Uncharacterized protein</fullName>
    </submittedName>
</protein>
<keyword evidence="2" id="KW-1185">Reference proteome</keyword>
<dbReference type="RefSeq" id="XP_023425610.1">
    <property type="nucleotide sequence ID" value="XM_023573718.1"/>
</dbReference>
<dbReference type="AlphaFoldDB" id="S0DLQ1"/>
<dbReference type="EMBL" id="HF679023">
    <property type="protein sequence ID" value="CCT63529.1"/>
    <property type="molecule type" value="Genomic_DNA"/>
</dbReference>
<evidence type="ECO:0000313" key="1">
    <source>
        <dbReference type="EMBL" id="CCT63529.1"/>
    </source>
</evidence>
<evidence type="ECO:0000313" key="2">
    <source>
        <dbReference type="Proteomes" id="UP000016800"/>
    </source>
</evidence>
<organism evidence="1 2">
    <name type="scientific">Gibberella fujikuroi (strain CBS 195.34 / IMI 58289 / NRRL A-6831)</name>
    <name type="common">Bakanae and foot rot disease fungus</name>
    <name type="synonym">Fusarium fujikuroi</name>
    <dbReference type="NCBI Taxonomy" id="1279085"/>
    <lineage>
        <taxon>Eukaryota</taxon>
        <taxon>Fungi</taxon>
        <taxon>Dikarya</taxon>
        <taxon>Ascomycota</taxon>
        <taxon>Pezizomycotina</taxon>
        <taxon>Sordariomycetes</taxon>
        <taxon>Hypocreomycetidae</taxon>
        <taxon>Hypocreales</taxon>
        <taxon>Nectriaceae</taxon>
        <taxon>Fusarium</taxon>
        <taxon>Fusarium fujikuroi species complex</taxon>
    </lineage>
</organism>
<dbReference type="GeneID" id="35395369"/>
<name>S0DLQ1_GIBF5</name>
<proteinExistence type="predicted"/>
<reference evidence="2" key="1">
    <citation type="journal article" date="2013" name="PLoS Pathog.">
        <title>Deciphering the cryptic genome: genome-wide analyses of the rice pathogen Fusarium fujikuroi reveal complex regulation of secondary metabolism and novel metabolites.</title>
        <authorList>
            <person name="Wiemann P."/>
            <person name="Sieber C.M."/>
            <person name="von Bargen K.W."/>
            <person name="Studt L."/>
            <person name="Niehaus E.M."/>
            <person name="Espino J.J."/>
            <person name="Huss K."/>
            <person name="Michielse C.B."/>
            <person name="Albermann S."/>
            <person name="Wagner D."/>
            <person name="Bergner S.V."/>
            <person name="Connolly L.R."/>
            <person name="Fischer A."/>
            <person name="Reuter G."/>
            <person name="Kleigrewe K."/>
            <person name="Bald T."/>
            <person name="Wingfield B.D."/>
            <person name="Ophir R."/>
            <person name="Freeman S."/>
            <person name="Hippler M."/>
            <person name="Smith K.M."/>
            <person name="Brown D.W."/>
            <person name="Proctor R.H."/>
            <person name="Munsterkotter M."/>
            <person name="Freitag M."/>
            <person name="Humpf H.U."/>
            <person name="Guldener U."/>
            <person name="Tudzynski B."/>
        </authorList>
    </citation>
    <scope>NUCLEOTIDE SEQUENCE [LARGE SCALE GENOMIC DNA]</scope>
    <source>
        <strain evidence="2">CBS 195.34 / IMI 58289 / NRRL A-6831</strain>
    </source>
</reference>
<sequence length="353" mass="37943">MAPGNRSSGKTSNLFAPDGNLFARHTGNIKAKAGESAQNAIGMGQNAILLAKVVKTLVDGKNTPEMRLKARSILMTMGGVDGIINSVDIIKTEQTHEPEPEQIGRAVWEAPHVGKLVFVTMSRINSYANVLREFVYDPEVQLINQSPGEIPCFYCVCNIHRDLSLRCCAGPSPECCVFCADDRKKCGSRACAAIESCGAAWRVVADRTHNPASGGGSTLAATIQSQDIASLRDLQALQCLISGGVELTPEEVSARVASAMPLYARNVSAATRLRSAILRLDTCEDVPVEGEGTCDELPSAFEAKPALRALLDEHSDNPVPDVPVAFVWRCSCQSSRPVYSCPSPRRRRASPHP</sequence>
<dbReference type="HOGENOM" id="CLU_785378_0_0_1"/>
<dbReference type="VEuPathDB" id="FungiDB:FFUJ_01886"/>
<dbReference type="Proteomes" id="UP000016800">
    <property type="component" value="Chromosome I"/>
</dbReference>
<gene>
    <name evidence="1" type="ORF">FFUJ_01886</name>
</gene>
<accession>S0DLQ1</accession>